<dbReference type="Pfam" id="PF04536">
    <property type="entry name" value="TPM_phosphatase"/>
    <property type="match status" value="1"/>
</dbReference>
<sequence>MPLQGFFQRAFFALFLLSTLLFGVTQNFILLNENILPQKTIEKINAIGNELYQKTGVGVFVAVVKKMPTKKIVDFEKQLTKKLQAPYVLLTLSVQDKKVDIVSSKDLESSFDKEEILSPLPWKGSIIPLLTAHFKNQNAAIEAAILNGYSEIAEQIAKYKNVNLKEAIGNTNRNIYYWLRILFYSIIALIVLNFIYRRYIKG</sequence>
<accession>A0A1W1WQ70</accession>
<dbReference type="STRING" id="1069081.SAMN05660197_0203"/>
<reference evidence="4" key="1">
    <citation type="submission" date="2017-04" db="EMBL/GenBank/DDBJ databases">
        <authorList>
            <person name="Varghese N."/>
            <person name="Submissions S."/>
        </authorList>
    </citation>
    <scope>NUCLEOTIDE SEQUENCE [LARGE SCALE GENOMIC DNA]</scope>
    <source>
        <strain evidence="4">DSM 16512</strain>
    </source>
</reference>
<dbReference type="InterPro" id="IPR007621">
    <property type="entry name" value="TPM_dom"/>
</dbReference>
<name>A0A1W1WQ70_9BACT</name>
<dbReference type="Gene3D" id="3.10.310.50">
    <property type="match status" value="1"/>
</dbReference>
<feature type="domain" description="TPM" evidence="2">
    <location>
        <begin position="33"/>
        <end position="116"/>
    </location>
</feature>
<dbReference type="Proteomes" id="UP000192602">
    <property type="component" value="Unassembled WGS sequence"/>
</dbReference>
<organism evidence="3 4">
    <name type="scientific">Nitratiruptor tergarcus DSM 16512</name>
    <dbReference type="NCBI Taxonomy" id="1069081"/>
    <lineage>
        <taxon>Bacteria</taxon>
        <taxon>Pseudomonadati</taxon>
        <taxon>Campylobacterota</taxon>
        <taxon>Epsilonproteobacteria</taxon>
        <taxon>Nautiliales</taxon>
        <taxon>Nitratiruptoraceae</taxon>
        <taxon>Nitratiruptor</taxon>
    </lineage>
</organism>
<keyword evidence="1" id="KW-1133">Transmembrane helix</keyword>
<evidence type="ECO:0000313" key="4">
    <source>
        <dbReference type="Proteomes" id="UP000192602"/>
    </source>
</evidence>
<proteinExistence type="predicted"/>
<dbReference type="EMBL" id="FWWZ01000001">
    <property type="protein sequence ID" value="SMC08451.1"/>
    <property type="molecule type" value="Genomic_DNA"/>
</dbReference>
<evidence type="ECO:0000313" key="3">
    <source>
        <dbReference type="EMBL" id="SMC08451.1"/>
    </source>
</evidence>
<evidence type="ECO:0000259" key="2">
    <source>
        <dbReference type="Pfam" id="PF04536"/>
    </source>
</evidence>
<protein>
    <submittedName>
        <fullName evidence="3">Uncharacterized membrane protein YgcG, contains a TPM-fold domain</fullName>
    </submittedName>
</protein>
<dbReference type="AlphaFoldDB" id="A0A1W1WQ70"/>
<keyword evidence="1" id="KW-0472">Membrane</keyword>
<gene>
    <name evidence="3" type="ORF">SAMN05660197_0203</name>
</gene>
<keyword evidence="4" id="KW-1185">Reference proteome</keyword>
<evidence type="ECO:0000256" key="1">
    <source>
        <dbReference type="SAM" id="Phobius"/>
    </source>
</evidence>
<feature type="transmembrane region" description="Helical" evidence="1">
    <location>
        <begin position="175"/>
        <end position="196"/>
    </location>
</feature>
<keyword evidence="1" id="KW-0812">Transmembrane</keyword>